<protein>
    <submittedName>
        <fullName evidence="1">Triosephosphate isomerase 1a</fullName>
    </submittedName>
</protein>
<reference evidence="1" key="1">
    <citation type="submission" date="2016-05" db="EMBL/GenBank/DDBJ databases">
        <authorList>
            <person name="Lavstsen T."/>
            <person name="Jespersen J.S."/>
        </authorList>
    </citation>
    <scope>NUCLEOTIDE SEQUENCE</scope>
    <source>
        <tissue evidence="1">Brain</tissue>
    </source>
</reference>
<reference evidence="1" key="2">
    <citation type="submission" date="2016-06" db="EMBL/GenBank/DDBJ databases">
        <title>The genome of a short-lived fish provides insights into sex chromosome evolution and the genetic control of aging.</title>
        <authorList>
            <person name="Reichwald K."/>
            <person name="Felder M."/>
            <person name="Petzold A."/>
            <person name="Koch P."/>
            <person name="Groth M."/>
            <person name="Platzer M."/>
        </authorList>
    </citation>
    <scope>NUCLEOTIDE SEQUENCE</scope>
    <source>
        <tissue evidence="1">Brain</tissue>
    </source>
</reference>
<dbReference type="EMBL" id="HADY01024086">
    <property type="protein sequence ID" value="SBP62571.1"/>
    <property type="molecule type" value="Transcribed_RNA"/>
</dbReference>
<organism evidence="1">
    <name type="scientific">Nothobranchius furzeri</name>
    <name type="common">Turquoise killifish</name>
    <dbReference type="NCBI Taxonomy" id="105023"/>
    <lineage>
        <taxon>Eukaryota</taxon>
        <taxon>Metazoa</taxon>
        <taxon>Chordata</taxon>
        <taxon>Craniata</taxon>
        <taxon>Vertebrata</taxon>
        <taxon>Euteleostomi</taxon>
        <taxon>Actinopterygii</taxon>
        <taxon>Neopterygii</taxon>
        <taxon>Teleostei</taxon>
        <taxon>Neoteleostei</taxon>
        <taxon>Acanthomorphata</taxon>
        <taxon>Ovalentaria</taxon>
        <taxon>Atherinomorphae</taxon>
        <taxon>Cyprinodontiformes</taxon>
        <taxon>Nothobranchiidae</taxon>
        <taxon>Nothobranchius</taxon>
    </lineage>
</organism>
<keyword evidence="1" id="KW-0413">Isomerase</keyword>
<feature type="non-terminal residue" evidence="1">
    <location>
        <position position="1"/>
    </location>
</feature>
<evidence type="ECO:0000313" key="1">
    <source>
        <dbReference type="EMBL" id="SBP62571.1"/>
    </source>
</evidence>
<accession>A0A1A8B7C0</accession>
<sequence>VTQLFLDPTKKKRVCLNMRSRKVLVLFLRLQAESSRDTCGTKRNCKRSAENFHFCCFCFSNLSHIP</sequence>
<name>A0A1A8B7C0_NOTFU</name>
<dbReference type="GO" id="GO:0016853">
    <property type="term" value="F:isomerase activity"/>
    <property type="evidence" value="ECO:0007669"/>
    <property type="project" value="UniProtKB-KW"/>
</dbReference>
<gene>
    <name evidence="1" type="primary">TPI1A</name>
</gene>
<proteinExistence type="predicted"/>
<dbReference type="AlphaFoldDB" id="A0A1A8B7C0"/>
<dbReference type="EMBL" id="HAEJ01000077">
    <property type="protein sequence ID" value="SBS40534.1"/>
    <property type="molecule type" value="Transcribed_RNA"/>
</dbReference>